<reference evidence="1 2" key="1">
    <citation type="journal article" date="2021" name="bioRxiv">
        <title>The Gossypium anomalum genome as a resource for cotton improvement and evolutionary analysis of hybrid incompatibility.</title>
        <authorList>
            <person name="Grover C.E."/>
            <person name="Yuan D."/>
            <person name="Arick M.A."/>
            <person name="Miller E.R."/>
            <person name="Hu G."/>
            <person name="Peterson D.G."/>
            <person name="Wendel J.F."/>
            <person name="Udall J.A."/>
        </authorList>
    </citation>
    <scope>NUCLEOTIDE SEQUENCE [LARGE SCALE GENOMIC DNA]</scope>
    <source>
        <strain evidence="1">JFW-Udall</strain>
        <tissue evidence="1">Leaf</tissue>
    </source>
</reference>
<dbReference type="EMBL" id="JAHUZN010000004">
    <property type="protein sequence ID" value="KAG8496128.1"/>
    <property type="molecule type" value="Genomic_DNA"/>
</dbReference>
<keyword evidence="2" id="KW-1185">Reference proteome</keyword>
<dbReference type="PANTHER" id="PTHR35317:SF11">
    <property type="entry name" value="CCHC-TYPE DOMAIN-CONTAINING PROTEIN"/>
    <property type="match status" value="1"/>
</dbReference>
<sequence>MFSHIVPPIFDGGNYQACGQIGVLPNHSPIATAVDIGILRIHLNDQWLTMALMVRMTVYLDAMNLWEEDKDVPSLPANPMMNQLKTHKEKKTRKSKAKACLFSTVSSKMFTRIMNLGSAKKIWNYLKKEYQGNERTKNMQVLNLTREFEMMKMNETETNKDYFDKLGGIVNKSQEKKNPLL</sequence>
<name>A0A8J5YTJ0_9ROSI</name>
<dbReference type="Proteomes" id="UP000701853">
    <property type="component" value="Chromosome 4"/>
</dbReference>
<gene>
    <name evidence="1" type="ORF">CXB51_008996</name>
</gene>
<proteinExistence type="predicted"/>
<dbReference type="SUPFAM" id="SSF51344">
    <property type="entry name" value="Epsilon subunit of F1F0-ATP synthase N-terminal domain"/>
    <property type="match status" value="1"/>
</dbReference>
<dbReference type="InterPro" id="IPR036771">
    <property type="entry name" value="ATPsynth_dsu/esu_N"/>
</dbReference>
<evidence type="ECO:0008006" key="3">
    <source>
        <dbReference type="Google" id="ProtNLM"/>
    </source>
</evidence>
<dbReference type="Pfam" id="PF14223">
    <property type="entry name" value="Retrotran_gag_2"/>
    <property type="match status" value="1"/>
</dbReference>
<comment type="caution">
    <text evidence="1">The sequence shown here is derived from an EMBL/GenBank/DDBJ whole genome shotgun (WGS) entry which is preliminary data.</text>
</comment>
<evidence type="ECO:0000313" key="1">
    <source>
        <dbReference type="EMBL" id="KAG8496128.1"/>
    </source>
</evidence>
<dbReference type="PANTHER" id="PTHR35317">
    <property type="entry name" value="OS04G0629600 PROTEIN"/>
    <property type="match status" value="1"/>
</dbReference>
<accession>A0A8J5YTJ0</accession>
<protein>
    <recommendedName>
        <fullName evidence="3">ATP synthase F1 complex delta/epsilon subunit N-terminal domain-containing protein</fullName>
    </recommendedName>
</protein>
<dbReference type="AlphaFoldDB" id="A0A8J5YTJ0"/>
<dbReference type="OrthoDB" id="1931687at2759"/>
<dbReference type="Gene3D" id="2.60.15.10">
    <property type="entry name" value="F0F1 ATP synthase delta/epsilon subunit, N-terminal"/>
    <property type="match status" value="1"/>
</dbReference>
<organism evidence="1 2">
    <name type="scientific">Gossypium anomalum</name>
    <dbReference type="NCBI Taxonomy" id="47600"/>
    <lineage>
        <taxon>Eukaryota</taxon>
        <taxon>Viridiplantae</taxon>
        <taxon>Streptophyta</taxon>
        <taxon>Embryophyta</taxon>
        <taxon>Tracheophyta</taxon>
        <taxon>Spermatophyta</taxon>
        <taxon>Magnoliopsida</taxon>
        <taxon>eudicotyledons</taxon>
        <taxon>Gunneridae</taxon>
        <taxon>Pentapetalae</taxon>
        <taxon>rosids</taxon>
        <taxon>malvids</taxon>
        <taxon>Malvales</taxon>
        <taxon>Malvaceae</taxon>
        <taxon>Malvoideae</taxon>
        <taxon>Gossypium</taxon>
    </lineage>
</organism>
<evidence type="ECO:0000313" key="2">
    <source>
        <dbReference type="Proteomes" id="UP000701853"/>
    </source>
</evidence>